<dbReference type="Pfam" id="PF11326">
    <property type="entry name" value="PANTS-like"/>
    <property type="match status" value="1"/>
</dbReference>
<proteinExistence type="predicted"/>
<evidence type="ECO:0000313" key="2">
    <source>
        <dbReference type="EMBL" id="RVW81037.1"/>
    </source>
</evidence>
<dbReference type="AlphaFoldDB" id="A0A438H9Q0"/>
<dbReference type="InterPro" id="IPR021475">
    <property type="entry name" value="Pants/Emi1-like"/>
</dbReference>
<organism evidence="2 3">
    <name type="scientific">Vitis vinifera</name>
    <name type="common">Grape</name>
    <dbReference type="NCBI Taxonomy" id="29760"/>
    <lineage>
        <taxon>Eukaryota</taxon>
        <taxon>Viridiplantae</taxon>
        <taxon>Streptophyta</taxon>
        <taxon>Embryophyta</taxon>
        <taxon>Tracheophyta</taxon>
        <taxon>Spermatophyta</taxon>
        <taxon>Magnoliopsida</taxon>
        <taxon>eudicotyledons</taxon>
        <taxon>Gunneridae</taxon>
        <taxon>Pentapetalae</taxon>
        <taxon>rosids</taxon>
        <taxon>Vitales</taxon>
        <taxon>Vitaceae</taxon>
        <taxon>Viteae</taxon>
        <taxon>Vitis</taxon>
    </lineage>
</organism>
<accession>A0A438H9Q0</accession>
<evidence type="ECO:0000256" key="1">
    <source>
        <dbReference type="SAM" id="Phobius"/>
    </source>
</evidence>
<keyword evidence="1" id="KW-0472">Membrane</keyword>
<name>A0A438H9Q0_VITVI</name>
<evidence type="ECO:0000313" key="3">
    <source>
        <dbReference type="Proteomes" id="UP000288805"/>
    </source>
</evidence>
<reference evidence="2 3" key="1">
    <citation type="journal article" date="2018" name="PLoS Genet.">
        <title>Population sequencing reveals clonal diversity and ancestral inbreeding in the grapevine cultivar Chardonnay.</title>
        <authorList>
            <person name="Roach M.J."/>
            <person name="Johnson D.L."/>
            <person name="Bohlmann J."/>
            <person name="van Vuuren H.J."/>
            <person name="Jones S.J."/>
            <person name="Pretorius I.S."/>
            <person name="Schmidt S.A."/>
            <person name="Borneman A.R."/>
        </authorList>
    </citation>
    <scope>NUCLEOTIDE SEQUENCE [LARGE SCALE GENOMIC DNA]</scope>
    <source>
        <strain evidence="3">cv. Chardonnay</strain>
        <tissue evidence="2">Leaf</tissue>
    </source>
</reference>
<comment type="caution">
    <text evidence="2">The sequence shown here is derived from an EMBL/GenBank/DDBJ whole genome shotgun (WGS) entry which is preliminary data.</text>
</comment>
<gene>
    <name evidence="2" type="ORF">CK203_045406</name>
</gene>
<keyword evidence="1" id="KW-0812">Transmembrane</keyword>
<dbReference type="PANTHER" id="PTHR28052:SF1">
    <property type="entry name" value="UPF0545 PROTEIN C22ORF39"/>
    <property type="match status" value="1"/>
</dbReference>
<feature type="transmembrane region" description="Helical" evidence="1">
    <location>
        <begin position="72"/>
        <end position="93"/>
    </location>
</feature>
<protein>
    <submittedName>
        <fullName evidence="2">Uncharacterized protein</fullName>
    </submittedName>
</protein>
<dbReference type="PANTHER" id="PTHR28052">
    <property type="entry name" value="UPF0545 PROTEIN C22ORF39"/>
    <property type="match status" value="1"/>
</dbReference>
<sequence length="389" mass="43727">MSIYLLTAPVHQMQQYYRLGVLDNCAHKWSSLLDCLSLKTKRSSEVQKLVVGSGHKELHRKRNSFNIVTKKIGSCCFLLTALLHAIYFVLSAWKSSFMLEKIVRRSRCFVAMGRAKKGPEPSKLLRHKNTHLDEGPLWVGASSPFSQGHPGSVELIEREVKGSFWIGGIHGDGHCMGERFAAMPETGFEKEILALLRRMESRRGALTLGSAKKRKSTNVSTTTRVLCARDDPELSQELRVGGFLGWGAMEARGGAEDTGDSSFLLIWSKQAWLKPCMSIHNHPKKHPAPAISPRPLIFQLGREPTMTTAVVSNILVTSENPRHLPDDGSGFQIVAEQDTFTSTVTDLMFEMQEILENREKDKPHIWTFRTSEESSSHWKEVFGHLDDME</sequence>
<keyword evidence="1" id="KW-1133">Transmembrane helix</keyword>
<dbReference type="EMBL" id="QGNW01000257">
    <property type="protein sequence ID" value="RVW81037.1"/>
    <property type="molecule type" value="Genomic_DNA"/>
</dbReference>
<dbReference type="Proteomes" id="UP000288805">
    <property type="component" value="Unassembled WGS sequence"/>
</dbReference>